<evidence type="ECO:0000313" key="3">
    <source>
        <dbReference type="Proteomes" id="UP000614741"/>
    </source>
</evidence>
<dbReference type="EMBL" id="BONP01000001">
    <property type="protein sequence ID" value="GIG38316.1"/>
    <property type="molecule type" value="Genomic_DNA"/>
</dbReference>
<sequence length="68" mass="7767">MHPLTTFEVHRQEQADLLRRAALLRERERVAGPRDDARGRPPDPRRARPRPRASVAASWSPAAWHVAP</sequence>
<proteinExistence type="predicted"/>
<comment type="caution">
    <text evidence="2">The sequence shown here is derived from an EMBL/GenBank/DDBJ whole genome shotgun (WGS) entry which is preliminary data.</text>
</comment>
<feature type="compositionally biased region" description="Low complexity" evidence="1">
    <location>
        <begin position="52"/>
        <end position="68"/>
    </location>
</feature>
<protein>
    <submittedName>
        <fullName evidence="2">Uncharacterized protein</fullName>
    </submittedName>
</protein>
<reference evidence="2 3" key="1">
    <citation type="submission" date="2021-01" db="EMBL/GenBank/DDBJ databases">
        <title>Whole genome shotgun sequence of Cellulomonas phragmiteti NBRC 110785.</title>
        <authorList>
            <person name="Komaki H."/>
            <person name="Tamura T."/>
        </authorList>
    </citation>
    <scope>NUCLEOTIDE SEQUENCE [LARGE SCALE GENOMIC DNA]</scope>
    <source>
        <strain evidence="2 3">NBRC 110785</strain>
    </source>
</reference>
<feature type="region of interest" description="Disordered" evidence="1">
    <location>
        <begin position="26"/>
        <end position="68"/>
    </location>
</feature>
<dbReference type="Proteomes" id="UP000614741">
    <property type="component" value="Unassembled WGS sequence"/>
</dbReference>
<dbReference type="RefSeq" id="WP_203670384.1">
    <property type="nucleotide sequence ID" value="NZ_BONP01000001.1"/>
</dbReference>
<accession>A0ABQ4DHC1</accession>
<evidence type="ECO:0000256" key="1">
    <source>
        <dbReference type="SAM" id="MobiDB-lite"/>
    </source>
</evidence>
<organism evidence="2 3">
    <name type="scientific">Cellulomonas phragmiteti</name>
    <dbReference type="NCBI Taxonomy" id="478780"/>
    <lineage>
        <taxon>Bacteria</taxon>
        <taxon>Bacillati</taxon>
        <taxon>Actinomycetota</taxon>
        <taxon>Actinomycetes</taxon>
        <taxon>Micrococcales</taxon>
        <taxon>Cellulomonadaceae</taxon>
        <taxon>Cellulomonas</taxon>
    </lineage>
</organism>
<keyword evidence="3" id="KW-1185">Reference proteome</keyword>
<name>A0ABQ4DHC1_9CELL</name>
<evidence type="ECO:0000313" key="2">
    <source>
        <dbReference type="EMBL" id="GIG38316.1"/>
    </source>
</evidence>
<gene>
    <name evidence="2" type="ORF">Cph01nite_00780</name>
</gene>
<feature type="compositionally biased region" description="Basic and acidic residues" evidence="1">
    <location>
        <begin position="26"/>
        <end position="46"/>
    </location>
</feature>